<accession>A0ABM1BYG6</accession>
<dbReference type="GeneID" id="106474918"/>
<keyword evidence="2" id="KW-0378">Hydrolase</keyword>
<protein>
    <submittedName>
        <fullName evidence="5">Dual 3',5'-cyclic-AMP and -GMP phosphodiesterase 11A-like</fullName>
    </submittedName>
</protein>
<dbReference type="SUPFAM" id="SSF109604">
    <property type="entry name" value="HD-domain/PDEase-like"/>
    <property type="match status" value="1"/>
</dbReference>
<proteinExistence type="predicted"/>
<dbReference type="Pfam" id="PF00233">
    <property type="entry name" value="PDEase_I"/>
    <property type="match status" value="1"/>
</dbReference>
<dbReference type="PROSITE" id="PS51845">
    <property type="entry name" value="PDEASE_I_2"/>
    <property type="match status" value="1"/>
</dbReference>
<dbReference type="RefSeq" id="XP_013791070.2">
    <property type="nucleotide sequence ID" value="XM_013935616.2"/>
</dbReference>
<keyword evidence="1" id="KW-0479">Metal-binding</keyword>
<keyword evidence="4" id="KW-1185">Reference proteome</keyword>
<evidence type="ECO:0000313" key="4">
    <source>
        <dbReference type="Proteomes" id="UP000694941"/>
    </source>
</evidence>
<feature type="domain" description="PDEase" evidence="3">
    <location>
        <begin position="1"/>
        <end position="103"/>
    </location>
</feature>
<sequence length="121" mass="13755">MLMTACDLGACTKPWSIQHRVAKLVTDEFFDQGDKEKLQLKIQPQALMDREKEHELPQLQVTWIESVCLPLYKALSKVNRGFTEMAVEAARNRDKWKILASRRTSLTNGSTNLYGQETGAS</sequence>
<dbReference type="InterPro" id="IPR036971">
    <property type="entry name" value="PDEase_catalytic_dom_sf"/>
</dbReference>
<dbReference type="InterPro" id="IPR023088">
    <property type="entry name" value="PDEase"/>
</dbReference>
<dbReference type="PRINTS" id="PR00387">
    <property type="entry name" value="PDIESTERASE1"/>
</dbReference>
<gene>
    <name evidence="5" type="primary">LOC106474918</name>
</gene>
<evidence type="ECO:0000259" key="3">
    <source>
        <dbReference type="PROSITE" id="PS51845"/>
    </source>
</evidence>
<dbReference type="Proteomes" id="UP000694941">
    <property type="component" value="Unplaced"/>
</dbReference>
<dbReference type="Gene3D" id="1.10.1300.10">
    <property type="entry name" value="3'5'-cyclic nucleotide phosphodiesterase, catalytic domain"/>
    <property type="match status" value="1"/>
</dbReference>
<name>A0ABM1BYG6_LIMPO</name>
<organism evidence="4 5">
    <name type="scientific">Limulus polyphemus</name>
    <name type="common">Atlantic horseshoe crab</name>
    <dbReference type="NCBI Taxonomy" id="6850"/>
    <lineage>
        <taxon>Eukaryota</taxon>
        <taxon>Metazoa</taxon>
        <taxon>Ecdysozoa</taxon>
        <taxon>Arthropoda</taxon>
        <taxon>Chelicerata</taxon>
        <taxon>Merostomata</taxon>
        <taxon>Xiphosura</taxon>
        <taxon>Limulidae</taxon>
        <taxon>Limulus</taxon>
    </lineage>
</organism>
<evidence type="ECO:0000313" key="5">
    <source>
        <dbReference type="RefSeq" id="XP_013791070.2"/>
    </source>
</evidence>
<evidence type="ECO:0000256" key="1">
    <source>
        <dbReference type="ARBA" id="ARBA00022723"/>
    </source>
</evidence>
<dbReference type="PANTHER" id="PTHR11347">
    <property type="entry name" value="CYCLIC NUCLEOTIDE PHOSPHODIESTERASE"/>
    <property type="match status" value="1"/>
</dbReference>
<evidence type="ECO:0000256" key="2">
    <source>
        <dbReference type="ARBA" id="ARBA00022801"/>
    </source>
</evidence>
<reference evidence="5" key="1">
    <citation type="submission" date="2025-08" db="UniProtKB">
        <authorList>
            <consortium name="RefSeq"/>
        </authorList>
    </citation>
    <scope>IDENTIFICATION</scope>
    <source>
        <tissue evidence="5">Muscle</tissue>
    </source>
</reference>
<dbReference type="InterPro" id="IPR002073">
    <property type="entry name" value="PDEase_catalytic_dom"/>
</dbReference>